<accession>A0ABW0QAT3</accession>
<dbReference type="PANTHER" id="PTHR23508:SF10">
    <property type="entry name" value="CARBOXYLIC ACID TRANSPORTER PROTEIN HOMOLOG"/>
    <property type="match status" value="1"/>
</dbReference>
<feature type="transmembrane region" description="Helical" evidence="6">
    <location>
        <begin position="159"/>
        <end position="185"/>
    </location>
</feature>
<organism evidence="8 9">
    <name type="scientific">Polaromonas jejuensis</name>
    <dbReference type="NCBI Taxonomy" id="457502"/>
    <lineage>
        <taxon>Bacteria</taxon>
        <taxon>Pseudomonadati</taxon>
        <taxon>Pseudomonadota</taxon>
        <taxon>Betaproteobacteria</taxon>
        <taxon>Burkholderiales</taxon>
        <taxon>Comamonadaceae</taxon>
        <taxon>Polaromonas</taxon>
    </lineage>
</organism>
<evidence type="ECO:0000256" key="1">
    <source>
        <dbReference type="ARBA" id="ARBA00004141"/>
    </source>
</evidence>
<dbReference type="PROSITE" id="PS00216">
    <property type="entry name" value="SUGAR_TRANSPORT_1"/>
    <property type="match status" value="1"/>
</dbReference>
<dbReference type="InterPro" id="IPR020846">
    <property type="entry name" value="MFS_dom"/>
</dbReference>
<feature type="transmembrane region" description="Helical" evidence="6">
    <location>
        <begin position="431"/>
        <end position="452"/>
    </location>
</feature>
<evidence type="ECO:0000313" key="9">
    <source>
        <dbReference type="Proteomes" id="UP001596084"/>
    </source>
</evidence>
<evidence type="ECO:0000256" key="2">
    <source>
        <dbReference type="ARBA" id="ARBA00022692"/>
    </source>
</evidence>
<feature type="transmembrane region" description="Helical" evidence="6">
    <location>
        <begin position="125"/>
        <end position="147"/>
    </location>
</feature>
<evidence type="ECO:0000313" key="8">
    <source>
        <dbReference type="EMBL" id="MFC5519804.1"/>
    </source>
</evidence>
<dbReference type="InterPro" id="IPR036259">
    <property type="entry name" value="MFS_trans_sf"/>
</dbReference>
<keyword evidence="4 6" id="KW-0472">Membrane</keyword>
<keyword evidence="9" id="KW-1185">Reference proteome</keyword>
<dbReference type="PANTHER" id="PTHR23508">
    <property type="entry name" value="CARBOXYLIC ACID TRANSPORTER PROTEIN HOMOLOG"/>
    <property type="match status" value="1"/>
</dbReference>
<dbReference type="Proteomes" id="UP001596084">
    <property type="component" value="Unassembled WGS sequence"/>
</dbReference>
<feature type="transmembrane region" description="Helical" evidence="6">
    <location>
        <begin position="371"/>
        <end position="393"/>
    </location>
</feature>
<comment type="subcellular location">
    <subcellularLocation>
        <location evidence="1">Membrane</location>
        <topology evidence="1">Multi-pass membrane protein</topology>
    </subcellularLocation>
</comment>
<gene>
    <name evidence="8" type="ORF">ACFPP7_02570</name>
</gene>
<dbReference type="EMBL" id="JBHSMX010000004">
    <property type="protein sequence ID" value="MFC5519804.1"/>
    <property type="molecule type" value="Genomic_DNA"/>
</dbReference>
<dbReference type="InterPro" id="IPR005829">
    <property type="entry name" value="Sugar_transporter_CS"/>
</dbReference>
<feature type="region of interest" description="Disordered" evidence="5">
    <location>
        <begin position="463"/>
        <end position="485"/>
    </location>
</feature>
<feature type="transmembrane region" description="Helical" evidence="6">
    <location>
        <begin position="405"/>
        <end position="425"/>
    </location>
</feature>
<evidence type="ECO:0000259" key="7">
    <source>
        <dbReference type="PROSITE" id="PS50850"/>
    </source>
</evidence>
<feature type="transmembrane region" description="Helical" evidence="6">
    <location>
        <begin position="67"/>
        <end position="87"/>
    </location>
</feature>
<evidence type="ECO:0000256" key="5">
    <source>
        <dbReference type="SAM" id="MobiDB-lite"/>
    </source>
</evidence>
<feature type="transmembrane region" description="Helical" evidence="6">
    <location>
        <begin position="283"/>
        <end position="312"/>
    </location>
</feature>
<reference evidence="9" key="1">
    <citation type="journal article" date="2019" name="Int. J. Syst. Evol. Microbiol.">
        <title>The Global Catalogue of Microorganisms (GCM) 10K type strain sequencing project: providing services to taxonomists for standard genome sequencing and annotation.</title>
        <authorList>
            <consortium name="The Broad Institute Genomics Platform"/>
            <consortium name="The Broad Institute Genome Sequencing Center for Infectious Disease"/>
            <person name="Wu L."/>
            <person name="Ma J."/>
        </authorList>
    </citation>
    <scope>NUCLEOTIDE SEQUENCE [LARGE SCALE GENOMIC DNA]</scope>
    <source>
        <strain evidence="9">CGMCC 4.7277</strain>
    </source>
</reference>
<feature type="compositionally biased region" description="Low complexity" evidence="5">
    <location>
        <begin position="473"/>
        <end position="485"/>
    </location>
</feature>
<evidence type="ECO:0000256" key="4">
    <source>
        <dbReference type="ARBA" id="ARBA00023136"/>
    </source>
</evidence>
<evidence type="ECO:0000256" key="6">
    <source>
        <dbReference type="SAM" id="Phobius"/>
    </source>
</evidence>
<sequence>MGAEMTTQTSKSPQQHELDRAMDDIGVTASHKKIIFMIMLGVMFDVFEQNAVGLIGPMLREQWGISIAQVGFLNTLTFSAAALGRIASGYIADRYGRRTMLSANLLLFTLGAIICALAPNYTVLAAGRFIVGIGLGGEISIAVTMLAELCSTRFRGTAVGLVSVGSGGIGNMLAPAFGLAVFAMFPGPDSWRWLFGCLVVPVIFVVFYRRFIPETPRFLLSKGKVDEANRVLSILASGRLGKLEGQPRTYVKAWSQDDTAHKKMSFLESVRALFSGRLKRRTIALGVAVSMTYGAQISVLTLMPTILIAQGYTISKSLLFTMVMQSGSLFGALAASYCGYHFPRKRVLTLGAGLACAAGLCFAFLTSNVALVLLFGASFTFCVVLLNTSIWIFAPEQYPTHVRAFGTSMILALGTLAGALTPLLSGQVFQSYGIGGMFTLLAGMYGVFALSVQFAPETFGRPMGDTADNEQTDAAVSDAAAARPV</sequence>
<name>A0ABW0QAT3_9BURK</name>
<proteinExistence type="predicted"/>
<feature type="transmembrane region" description="Helical" evidence="6">
    <location>
        <begin position="318"/>
        <end position="340"/>
    </location>
</feature>
<keyword evidence="2 6" id="KW-0812">Transmembrane</keyword>
<dbReference type="PROSITE" id="PS50850">
    <property type="entry name" value="MFS"/>
    <property type="match status" value="1"/>
</dbReference>
<dbReference type="SUPFAM" id="SSF103473">
    <property type="entry name" value="MFS general substrate transporter"/>
    <property type="match status" value="1"/>
</dbReference>
<keyword evidence="3 6" id="KW-1133">Transmembrane helix</keyword>
<protein>
    <submittedName>
        <fullName evidence="8">MFS transporter</fullName>
    </submittedName>
</protein>
<evidence type="ECO:0000256" key="3">
    <source>
        <dbReference type="ARBA" id="ARBA00022989"/>
    </source>
</evidence>
<feature type="transmembrane region" description="Helical" evidence="6">
    <location>
        <begin position="347"/>
        <end position="365"/>
    </location>
</feature>
<feature type="transmembrane region" description="Helical" evidence="6">
    <location>
        <begin position="191"/>
        <end position="208"/>
    </location>
</feature>
<dbReference type="Pfam" id="PF00083">
    <property type="entry name" value="Sugar_tr"/>
    <property type="match status" value="1"/>
</dbReference>
<dbReference type="Gene3D" id="1.20.1250.20">
    <property type="entry name" value="MFS general substrate transporter like domains"/>
    <property type="match status" value="1"/>
</dbReference>
<feature type="transmembrane region" description="Helical" evidence="6">
    <location>
        <begin position="99"/>
        <end position="119"/>
    </location>
</feature>
<comment type="caution">
    <text evidence="8">The sequence shown here is derived from an EMBL/GenBank/DDBJ whole genome shotgun (WGS) entry which is preliminary data.</text>
</comment>
<feature type="transmembrane region" description="Helical" evidence="6">
    <location>
        <begin position="34"/>
        <end position="55"/>
    </location>
</feature>
<dbReference type="RefSeq" id="WP_068834879.1">
    <property type="nucleotide sequence ID" value="NZ_JBHSMX010000004.1"/>
</dbReference>
<feature type="domain" description="Major facilitator superfamily (MFS) profile" evidence="7">
    <location>
        <begin position="34"/>
        <end position="460"/>
    </location>
</feature>
<dbReference type="InterPro" id="IPR005828">
    <property type="entry name" value="MFS_sugar_transport-like"/>
</dbReference>